<evidence type="ECO:0000256" key="1">
    <source>
        <dbReference type="SAM" id="MobiDB-lite"/>
    </source>
</evidence>
<reference evidence="2 3" key="1">
    <citation type="submission" date="2014-04" db="EMBL/GenBank/DDBJ databases">
        <authorList>
            <consortium name="International Citrus Genome Consortium"/>
            <person name="Gmitter F."/>
            <person name="Chen C."/>
            <person name="Farmerie W."/>
            <person name="Harkins T."/>
            <person name="Desany B."/>
            <person name="Mohiuddin M."/>
            <person name="Kodira C."/>
            <person name="Borodovsky M."/>
            <person name="Lomsadze A."/>
            <person name="Burns P."/>
            <person name="Jenkins J."/>
            <person name="Prochnik S."/>
            <person name="Shu S."/>
            <person name="Chapman J."/>
            <person name="Pitluck S."/>
            <person name="Schmutz J."/>
            <person name="Rokhsar D."/>
        </authorList>
    </citation>
    <scope>NUCLEOTIDE SEQUENCE</scope>
</reference>
<gene>
    <name evidence="2" type="ORF">CISIN_1g0475342mg</name>
</gene>
<accession>A0A067EWD5</accession>
<feature type="region of interest" description="Disordered" evidence="1">
    <location>
        <begin position="46"/>
        <end position="83"/>
    </location>
</feature>
<proteinExistence type="predicted"/>
<evidence type="ECO:0000313" key="2">
    <source>
        <dbReference type="EMBL" id="KDO58170.1"/>
    </source>
</evidence>
<keyword evidence="3" id="KW-1185">Reference proteome</keyword>
<sequence>IKVRKQLRGCQEYMKRRERIGAVDEDLSSEDHHEVARQQEYNCRRQEVGMTMGRGGEGTDLSDGKWPKRVARDPHPTGDPRYTSLNSEVEMVIRSTSWSTHGHFLCMCSHQAYH</sequence>
<organism evidence="2 3">
    <name type="scientific">Citrus sinensis</name>
    <name type="common">Sweet orange</name>
    <name type="synonym">Citrus aurantium var. sinensis</name>
    <dbReference type="NCBI Taxonomy" id="2711"/>
    <lineage>
        <taxon>Eukaryota</taxon>
        <taxon>Viridiplantae</taxon>
        <taxon>Streptophyta</taxon>
        <taxon>Embryophyta</taxon>
        <taxon>Tracheophyta</taxon>
        <taxon>Spermatophyta</taxon>
        <taxon>Magnoliopsida</taxon>
        <taxon>eudicotyledons</taxon>
        <taxon>Gunneridae</taxon>
        <taxon>Pentapetalae</taxon>
        <taxon>rosids</taxon>
        <taxon>malvids</taxon>
        <taxon>Sapindales</taxon>
        <taxon>Rutaceae</taxon>
        <taxon>Aurantioideae</taxon>
        <taxon>Citrus</taxon>
    </lineage>
</organism>
<dbReference type="EMBL" id="KK784953">
    <property type="protein sequence ID" value="KDO58170.1"/>
    <property type="molecule type" value="Genomic_DNA"/>
</dbReference>
<dbReference type="Proteomes" id="UP000027120">
    <property type="component" value="Unassembled WGS sequence"/>
</dbReference>
<feature type="compositionally biased region" description="Basic and acidic residues" evidence="1">
    <location>
        <begin position="62"/>
        <end position="78"/>
    </location>
</feature>
<protein>
    <submittedName>
        <fullName evidence="2">Uncharacterized protein</fullName>
    </submittedName>
</protein>
<dbReference type="AlphaFoldDB" id="A0A067EWD5"/>
<feature type="non-terminal residue" evidence="2">
    <location>
        <position position="1"/>
    </location>
</feature>
<name>A0A067EWD5_CITSI</name>
<evidence type="ECO:0000313" key="3">
    <source>
        <dbReference type="Proteomes" id="UP000027120"/>
    </source>
</evidence>